<evidence type="ECO:0000256" key="1">
    <source>
        <dbReference type="SAM" id="MobiDB-lite"/>
    </source>
</evidence>
<evidence type="ECO:0000313" key="3">
    <source>
        <dbReference type="Proteomes" id="UP000191522"/>
    </source>
</evidence>
<dbReference type="OMA" id="WIREADY"/>
<dbReference type="AlphaFoldDB" id="A0A1V6PA02"/>
<feature type="region of interest" description="Disordered" evidence="1">
    <location>
        <begin position="1"/>
        <end position="41"/>
    </location>
</feature>
<accession>A0A1V6PA02</accession>
<dbReference type="Pfam" id="PF20174">
    <property type="entry name" value="DUF6540"/>
    <property type="match status" value="1"/>
</dbReference>
<comment type="caution">
    <text evidence="2">The sequence shown here is derived from an EMBL/GenBank/DDBJ whole genome shotgun (WGS) entry which is preliminary data.</text>
</comment>
<dbReference type="OrthoDB" id="4135672at2759"/>
<reference evidence="3" key="1">
    <citation type="journal article" date="2017" name="Nat. Microbiol.">
        <title>Global analysis of biosynthetic gene clusters reveals vast potential of secondary metabolite production in Penicillium species.</title>
        <authorList>
            <person name="Nielsen J.C."/>
            <person name="Grijseels S."/>
            <person name="Prigent S."/>
            <person name="Ji B."/>
            <person name="Dainat J."/>
            <person name="Nielsen K.F."/>
            <person name="Frisvad J.C."/>
            <person name="Workman M."/>
            <person name="Nielsen J."/>
        </authorList>
    </citation>
    <scope>NUCLEOTIDE SEQUENCE [LARGE SCALE GENOMIC DNA]</scope>
    <source>
        <strain evidence="3">IBT 11843</strain>
    </source>
</reference>
<gene>
    <name evidence="2" type="ORF">PENDEC_c013G04764</name>
</gene>
<keyword evidence="3" id="KW-1185">Reference proteome</keyword>
<proteinExistence type="predicted"/>
<sequence>MFNKKRSDSMQSSPLPAPAVAPSAAPPPSFGGWTQGADMKGDMTLVPGAAPRATPTTTAGPHGHREWYKVCTPEYDTVAYDPLDPPKRYHTGIFVETNTETGEGSQFHVTGDIIARNGMRFEVIENDVPATTQYFHRNTEIGWIREADYPRIRGILEALPTPTKQQGIDFWTKDPAQWNKITWTKENGELYGPNEQRRSIMKCNEWTHQLAIPKLRSEGILHSSI</sequence>
<dbReference type="Proteomes" id="UP000191522">
    <property type="component" value="Unassembled WGS sequence"/>
</dbReference>
<evidence type="ECO:0000313" key="2">
    <source>
        <dbReference type="EMBL" id="OQD73808.1"/>
    </source>
</evidence>
<dbReference type="STRING" id="69771.A0A1V6PA02"/>
<name>A0A1V6PA02_PENDC</name>
<dbReference type="InterPro" id="IPR046670">
    <property type="entry name" value="DUF6540"/>
</dbReference>
<protein>
    <submittedName>
        <fullName evidence="2">Uncharacterized protein</fullName>
    </submittedName>
</protein>
<organism evidence="2 3">
    <name type="scientific">Penicillium decumbens</name>
    <dbReference type="NCBI Taxonomy" id="69771"/>
    <lineage>
        <taxon>Eukaryota</taxon>
        <taxon>Fungi</taxon>
        <taxon>Dikarya</taxon>
        <taxon>Ascomycota</taxon>
        <taxon>Pezizomycotina</taxon>
        <taxon>Eurotiomycetes</taxon>
        <taxon>Eurotiomycetidae</taxon>
        <taxon>Eurotiales</taxon>
        <taxon>Aspergillaceae</taxon>
        <taxon>Penicillium</taxon>
    </lineage>
</organism>
<dbReference type="EMBL" id="MDYL01000013">
    <property type="protein sequence ID" value="OQD73808.1"/>
    <property type="molecule type" value="Genomic_DNA"/>
</dbReference>
<feature type="compositionally biased region" description="Pro residues" evidence="1">
    <location>
        <begin position="15"/>
        <end position="29"/>
    </location>
</feature>